<evidence type="ECO:0000256" key="4">
    <source>
        <dbReference type="ARBA" id="ARBA00022824"/>
    </source>
</evidence>
<protein>
    <submittedName>
        <fullName evidence="8">Rab5-interacting protein</fullName>
    </submittedName>
</protein>
<dbReference type="InterPro" id="IPR010742">
    <property type="entry name" value="RCAF1"/>
</dbReference>
<dbReference type="PANTHER" id="PTHR12906">
    <property type="entry name" value="PROTEIN C20ORF24 RAB5-INTERACTING PROTEIN"/>
    <property type="match status" value="1"/>
</dbReference>
<accession>A0A1J4MK22</accession>
<dbReference type="Pfam" id="PF07019">
    <property type="entry name" value="EMC6"/>
    <property type="match status" value="1"/>
</dbReference>
<evidence type="ECO:0000256" key="3">
    <source>
        <dbReference type="ARBA" id="ARBA00022692"/>
    </source>
</evidence>
<feature type="transmembrane region" description="Helical" evidence="7">
    <location>
        <begin position="102"/>
        <end position="125"/>
    </location>
</feature>
<evidence type="ECO:0000256" key="5">
    <source>
        <dbReference type="ARBA" id="ARBA00022989"/>
    </source>
</evidence>
<keyword evidence="9" id="KW-1185">Reference proteome</keyword>
<gene>
    <name evidence="8" type="ORF">cubi_00171</name>
</gene>
<dbReference type="Proteomes" id="UP000186176">
    <property type="component" value="Unassembled WGS sequence"/>
</dbReference>
<dbReference type="GO" id="GO:0005739">
    <property type="term" value="C:mitochondrion"/>
    <property type="evidence" value="ECO:0007669"/>
    <property type="project" value="GOC"/>
</dbReference>
<dbReference type="InterPro" id="IPR029008">
    <property type="entry name" value="EMC6-like"/>
</dbReference>
<dbReference type="EMBL" id="LRBP01000009">
    <property type="protein sequence ID" value="OII74618.1"/>
    <property type="molecule type" value="Genomic_DNA"/>
</dbReference>
<proteinExistence type="inferred from homology"/>
<evidence type="ECO:0000256" key="7">
    <source>
        <dbReference type="SAM" id="Phobius"/>
    </source>
</evidence>
<feature type="transmembrane region" description="Helical" evidence="7">
    <location>
        <begin position="71"/>
        <end position="90"/>
    </location>
</feature>
<evidence type="ECO:0000256" key="6">
    <source>
        <dbReference type="ARBA" id="ARBA00023136"/>
    </source>
</evidence>
<dbReference type="GO" id="GO:0097250">
    <property type="term" value="P:mitochondrial respirasome assembly"/>
    <property type="evidence" value="ECO:0007669"/>
    <property type="project" value="InterPro"/>
</dbReference>
<evidence type="ECO:0000256" key="2">
    <source>
        <dbReference type="ARBA" id="ARBA00009436"/>
    </source>
</evidence>
<keyword evidence="4" id="KW-0256">Endoplasmic reticulum</keyword>
<dbReference type="VEuPathDB" id="CryptoDB:cubi_00171"/>
<evidence type="ECO:0000256" key="1">
    <source>
        <dbReference type="ARBA" id="ARBA00004477"/>
    </source>
</evidence>
<keyword evidence="3 7" id="KW-0812">Transmembrane</keyword>
<dbReference type="AlphaFoldDB" id="A0A1J4MK22"/>
<name>A0A1J4MK22_9CRYT</name>
<comment type="subcellular location">
    <subcellularLocation>
        <location evidence="1">Endoplasmic reticulum membrane</location>
        <topology evidence="1">Multi-pass membrane protein</topology>
    </subcellularLocation>
</comment>
<evidence type="ECO:0000313" key="9">
    <source>
        <dbReference type="Proteomes" id="UP000186176"/>
    </source>
</evidence>
<dbReference type="OrthoDB" id="286395at2759"/>
<comment type="similarity">
    <text evidence="2">Belongs to the EMC6 family.</text>
</comment>
<evidence type="ECO:0000313" key="8">
    <source>
        <dbReference type="EMBL" id="OII74618.1"/>
    </source>
</evidence>
<reference evidence="8 9" key="1">
    <citation type="submission" date="2016-10" db="EMBL/GenBank/DDBJ databases">
        <title>Reductive evolution of mitochondrial metabolism and differential evolution of invasion-related proteins in Cryptosporidium.</title>
        <authorList>
            <person name="Liu S."/>
            <person name="Roellig D.M."/>
            <person name="Guo Y."/>
            <person name="Li N."/>
            <person name="Frace M.A."/>
            <person name="Tang K."/>
            <person name="Zhang L."/>
            <person name="Feng Y."/>
            <person name="Xiao L."/>
        </authorList>
    </citation>
    <scope>NUCLEOTIDE SEQUENCE [LARGE SCALE GENOMIC DNA]</scope>
    <source>
        <strain evidence="8">39726</strain>
    </source>
</reference>
<organism evidence="8 9">
    <name type="scientific">Cryptosporidium ubiquitum</name>
    <dbReference type="NCBI Taxonomy" id="857276"/>
    <lineage>
        <taxon>Eukaryota</taxon>
        <taxon>Sar</taxon>
        <taxon>Alveolata</taxon>
        <taxon>Apicomplexa</taxon>
        <taxon>Conoidasida</taxon>
        <taxon>Coccidia</taxon>
        <taxon>Eucoccidiorida</taxon>
        <taxon>Eimeriorina</taxon>
        <taxon>Cryptosporidiidae</taxon>
        <taxon>Cryptosporidium</taxon>
    </lineage>
</organism>
<sequence>MTTNRLKLVEKIRDIIRNNRNFSLFTKAINADTTFEWTKDEASLVTYWILQICAFLFGVVCGIFGFKGVTVLISAVLGLVFIGTTYLNLLDIPERILDPTEIIIENVATCLVTFILSWTTMYTLIYK</sequence>
<dbReference type="PANTHER" id="PTHR12906:SF0">
    <property type="entry name" value="GEL COMPLEX SUBUNIT OPTI"/>
    <property type="match status" value="1"/>
</dbReference>
<keyword evidence="6 7" id="KW-0472">Membrane</keyword>
<keyword evidence="5 7" id="KW-1133">Transmembrane helix</keyword>
<comment type="caution">
    <text evidence="8">The sequence shown here is derived from an EMBL/GenBank/DDBJ whole genome shotgun (WGS) entry which is preliminary data.</text>
</comment>
<dbReference type="GO" id="GO:0005789">
    <property type="term" value="C:endoplasmic reticulum membrane"/>
    <property type="evidence" value="ECO:0007669"/>
    <property type="project" value="UniProtKB-SubCell"/>
</dbReference>
<dbReference type="GeneID" id="39976964"/>
<dbReference type="RefSeq" id="XP_028875764.1">
    <property type="nucleotide sequence ID" value="XM_029017185.1"/>
</dbReference>
<feature type="transmembrane region" description="Helical" evidence="7">
    <location>
        <begin position="45"/>
        <end position="64"/>
    </location>
</feature>